<dbReference type="SUPFAM" id="SSF52540">
    <property type="entry name" value="P-loop containing nucleoside triphosphate hydrolases"/>
    <property type="match status" value="1"/>
</dbReference>
<dbReference type="Proteomes" id="UP000234950">
    <property type="component" value="Unassembled WGS sequence"/>
</dbReference>
<evidence type="ECO:0000313" key="3">
    <source>
        <dbReference type="Proteomes" id="UP000234950"/>
    </source>
</evidence>
<feature type="domain" description="Molybdopterin-guanine dinucleotide biosynthesis protein B (MobB)" evidence="1">
    <location>
        <begin position="8"/>
        <end position="138"/>
    </location>
</feature>
<dbReference type="Gene3D" id="3.40.50.300">
    <property type="entry name" value="P-loop containing nucleotide triphosphate hydrolases"/>
    <property type="match status" value="1"/>
</dbReference>
<evidence type="ECO:0000313" key="2">
    <source>
        <dbReference type="EMBL" id="PLS02945.1"/>
    </source>
</evidence>
<dbReference type="PANTHER" id="PTHR40072">
    <property type="entry name" value="MOLYBDOPTERIN-GUANINE DINUCLEOTIDE BIOSYNTHESIS ADAPTER PROTEIN-RELATED"/>
    <property type="match status" value="1"/>
</dbReference>
<gene>
    <name evidence="2" type="primary">mobB</name>
    <name evidence="2" type="ORF">CVD27_17340</name>
</gene>
<dbReference type="PANTHER" id="PTHR40072:SF1">
    <property type="entry name" value="MOLYBDOPTERIN-GUANINE DINUCLEOTIDE BIOSYNTHESIS ADAPTER PROTEIN"/>
    <property type="match status" value="1"/>
</dbReference>
<reference evidence="2 3" key="1">
    <citation type="submission" date="2017-11" db="EMBL/GenBank/DDBJ databases">
        <title>Comparitive Functional Genomics of Dry Heat Resistant strains isolated from the Viking Spacecraft.</title>
        <authorList>
            <person name="Seuylemezian A."/>
            <person name="Cooper K."/>
            <person name="Vaishampayan P."/>
        </authorList>
    </citation>
    <scope>NUCLEOTIDE SEQUENCE [LARGE SCALE GENOMIC DNA]</scope>
    <source>
        <strain evidence="2 3">V32-6</strain>
    </source>
</reference>
<accession>A0A2N5HBQ0</accession>
<dbReference type="InterPro" id="IPR052539">
    <property type="entry name" value="MGD_biosynthesis_adapter"/>
</dbReference>
<comment type="caution">
    <text evidence="2">The sequence shown here is derived from an EMBL/GenBank/DDBJ whole genome shotgun (WGS) entry which is preliminary data.</text>
</comment>
<dbReference type="GO" id="GO:0006777">
    <property type="term" value="P:Mo-molybdopterin cofactor biosynthetic process"/>
    <property type="evidence" value="ECO:0007669"/>
    <property type="project" value="InterPro"/>
</dbReference>
<dbReference type="GO" id="GO:0005525">
    <property type="term" value="F:GTP binding"/>
    <property type="evidence" value="ECO:0007669"/>
    <property type="project" value="InterPro"/>
</dbReference>
<dbReference type="EMBL" id="PGVE01000064">
    <property type="protein sequence ID" value="PLS02945.1"/>
    <property type="molecule type" value="Genomic_DNA"/>
</dbReference>
<dbReference type="InterPro" id="IPR004435">
    <property type="entry name" value="MobB_dom"/>
</dbReference>
<dbReference type="InterPro" id="IPR027417">
    <property type="entry name" value="P-loop_NTPase"/>
</dbReference>
<dbReference type="AlphaFoldDB" id="A0A2N5HBQ0"/>
<dbReference type="Pfam" id="PF03205">
    <property type="entry name" value="MobB"/>
    <property type="match status" value="1"/>
</dbReference>
<dbReference type="NCBIfam" id="TIGR00176">
    <property type="entry name" value="mobB"/>
    <property type="match status" value="1"/>
</dbReference>
<organism evidence="2 3">
    <name type="scientific">Neobacillus cucumis</name>
    <dbReference type="NCBI Taxonomy" id="1740721"/>
    <lineage>
        <taxon>Bacteria</taxon>
        <taxon>Bacillati</taxon>
        <taxon>Bacillota</taxon>
        <taxon>Bacilli</taxon>
        <taxon>Bacillales</taxon>
        <taxon>Bacillaceae</taxon>
        <taxon>Neobacillus</taxon>
    </lineage>
</organism>
<evidence type="ECO:0000259" key="1">
    <source>
        <dbReference type="Pfam" id="PF03205"/>
    </source>
</evidence>
<dbReference type="OrthoDB" id="9786803at2"/>
<keyword evidence="3" id="KW-1185">Reference proteome</keyword>
<name>A0A2N5HBQ0_9BACI</name>
<proteinExistence type="predicted"/>
<sequence>MALVAPFIFQVVGFQNSGKTTITTQLIETLTNLGIKTVTIKHHGHGGKPDVLEQKDSTRHISSGAIASIVEGSGRMVLQADELKLCLEDQIELLKFFQPDVILIEGYKQKNYPKLLLLKEKEDLHLLKSLTNICAIVYWNEDLITENLYPAFSINDKTIIKRAAEFITGFVHKNDEKSY</sequence>
<protein>
    <submittedName>
        <fullName evidence="2">Molybdopterin-guanine dinucleotide biosynthesis protein B</fullName>
    </submittedName>
</protein>